<dbReference type="Proteomes" id="UP000183371">
    <property type="component" value="Unassembled WGS sequence"/>
</dbReference>
<dbReference type="AlphaFoldDB" id="A0A1I7D2K0"/>
<proteinExistence type="inferred from homology"/>
<dbReference type="Pfam" id="PF03932">
    <property type="entry name" value="CutC"/>
    <property type="match status" value="1"/>
</dbReference>
<sequence length="244" mass="25853">MKLEVCVDSIAGLNAAVVGGADRIELCSCLAMGGLTPSVGLMELAAKAPIPVYAMIRPRGGNFIFSPQEVDQMKREIDAVRNTNLAGVVLGANQHSNALDAKLLENLIDHSDELGLTLHRVIDLAPDLVEATETAVDLGYERILSSGGAHKAFDGIENLAAMHHTAAGRLSVMPGSGINAQTAPDILQAADFTEIHAGCGSTYPQDQTLLDFGFEAAGEKKTDENQVRLLKTILLDLSQTTLDH</sequence>
<organism evidence="3 4">
    <name type="scientific">Pseudovibrio denitrificans</name>
    <dbReference type="NCBI Taxonomy" id="258256"/>
    <lineage>
        <taxon>Bacteria</taxon>
        <taxon>Pseudomonadati</taxon>
        <taxon>Pseudomonadota</taxon>
        <taxon>Alphaproteobacteria</taxon>
        <taxon>Hyphomicrobiales</taxon>
        <taxon>Stappiaceae</taxon>
        <taxon>Pseudovibrio</taxon>
    </lineage>
</organism>
<dbReference type="HAMAP" id="MF_00795">
    <property type="entry name" value="CutC"/>
    <property type="match status" value="1"/>
</dbReference>
<comment type="subcellular location">
    <subcellularLocation>
        <location evidence="2">Cytoplasm</location>
    </subcellularLocation>
</comment>
<dbReference type="PANTHER" id="PTHR12598:SF0">
    <property type="entry name" value="COPPER HOMEOSTASIS PROTEIN CUTC HOMOLOG"/>
    <property type="match status" value="1"/>
</dbReference>
<dbReference type="PANTHER" id="PTHR12598">
    <property type="entry name" value="COPPER HOMEOSTASIS PROTEIN CUTC"/>
    <property type="match status" value="1"/>
</dbReference>
<evidence type="ECO:0000256" key="2">
    <source>
        <dbReference type="HAMAP-Rule" id="MF_00795"/>
    </source>
</evidence>
<evidence type="ECO:0000313" key="4">
    <source>
        <dbReference type="Proteomes" id="UP000183371"/>
    </source>
</evidence>
<dbReference type="SUPFAM" id="SSF110395">
    <property type="entry name" value="CutC-like"/>
    <property type="match status" value="1"/>
</dbReference>
<dbReference type="EMBL" id="FPBD01000007">
    <property type="protein sequence ID" value="SFU05861.1"/>
    <property type="molecule type" value="Genomic_DNA"/>
</dbReference>
<evidence type="ECO:0000256" key="1">
    <source>
        <dbReference type="ARBA" id="ARBA00007768"/>
    </source>
</evidence>
<dbReference type="InterPro" id="IPR005627">
    <property type="entry name" value="CutC-like"/>
</dbReference>
<evidence type="ECO:0000313" key="3">
    <source>
        <dbReference type="EMBL" id="SFU05861.1"/>
    </source>
</evidence>
<reference evidence="4" key="1">
    <citation type="submission" date="2016-10" db="EMBL/GenBank/DDBJ databases">
        <authorList>
            <person name="Varghese N."/>
            <person name="Submissions S."/>
        </authorList>
    </citation>
    <scope>NUCLEOTIDE SEQUENCE [LARGE SCALE GENOMIC DNA]</scope>
    <source>
        <strain evidence="4">DSM 17465</strain>
    </source>
</reference>
<dbReference type="GO" id="GO:0005507">
    <property type="term" value="F:copper ion binding"/>
    <property type="evidence" value="ECO:0007669"/>
    <property type="project" value="TreeGrafter"/>
</dbReference>
<comment type="similarity">
    <text evidence="1 2">Belongs to the CutC family.</text>
</comment>
<keyword evidence="4" id="KW-1185">Reference proteome</keyword>
<dbReference type="GO" id="GO:0005737">
    <property type="term" value="C:cytoplasm"/>
    <property type="evidence" value="ECO:0007669"/>
    <property type="project" value="UniProtKB-SubCell"/>
</dbReference>
<protein>
    <recommendedName>
        <fullName evidence="2">PF03932 family protein CutC</fullName>
    </recommendedName>
</protein>
<comment type="caution">
    <text evidence="2">Once thought to be involved in copper homeostasis, experiments in E.coli have shown this is not the case.</text>
</comment>
<dbReference type="InterPro" id="IPR036822">
    <property type="entry name" value="CutC-like_dom_sf"/>
</dbReference>
<name>A0A1I7D2K0_9HYPH</name>
<dbReference type="RefSeq" id="WP_054783914.1">
    <property type="nucleotide sequence ID" value="NZ_FPBD01000007.1"/>
</dbReference>
<keyword evidence="2" id="KW-0963">Cytoplasm</keyword>
<dbReference type="Gene3D" id="3.20.20.380">
    <property type="entry name" value="Copper homeostasis (CutC) domain"/>
    <property type="match status" value="1"/>
</dbReference>
<gene>
    <name evidence="2" type="primary">cutC</name>
    <name evidence="3" type="ORF">SAMN05444141_107207</name>
</gene>
<accession>A0A1I7D2K0</accession>